<dbReference type="InterPro" id="IPR018171">
    <property type="entry name" value="Pept_tRNA_hydro_CS"/>
</dbReference>
<sequence length="197" mass="20962">MAFGRSSPPVDWLVVGLGNPGAQYDGTPHNVGFQVLGELARRWDLPRAKDKYAGRFAEGRTTPPGVVPAGPRVAVLAPQTFMNDSGRAVGPARGALKLPLERVLVLHDEIDLKFADVRWRLGGGLAGHNGLKSLKAHLGAPDFARVRIGVGRPDSTDPEIVAGYVLGRWQQPAPDVDALVTAAADAAERIVRGDLEL</sequence>
<dbReference type="RefSeq" id="WP_354698646.1">
    <property type="nucleotide sequence ID" value="NZ_CP114014.1"/>
</dbReference>
<feature type="binding site" evidence="7">
    <location>
        <position position="129"/>
    </location>
    <ligand>
        <name>tRNA</name>
        <dbReference type="ChEBI" id="CHEBI:17843"/>
    </ligand>
</feature>
<dbReference type="InterPro" id="IPR001328">
    <property type="entry name" value="Pept_tRNA_hydro"/>
</dbReference>
<evidence type="ECO:0000256" key="2">
    <source>
        <dbReference type="ARBA" id="ARBA00022555"/>
    </source>
</evidence>
<feature type="binding site" evidence="7">
    <location>
        <position position="24"/>
    </location>
    <ligand>
        <name>tRNA</name>
        <dbReference type="ChEBI" id="CHEBI:17843"/>
    </ligand>
</feature>
<feature type="site" description="Stabilizes the basic form of H active site to accept a proton" evidence="7">
    <location>
        <position position="108"/>
    </location>
</feature>
<dbReference type="SUPFAM" id="SSF53178">
    <property type="entry name" value="Peptidyl-tRNA hydrolase-like"/>
    <property type="match status" value="1"/>
</dbReference>
<comment type="catalytic activity">
    <reaction evidence="7">
        <text>an N-acyl-L-alpha-aminoacyl-tRNA + H2O = an N-acyl-L-amino acid + a tRNA + H(+)</text>
        <dbReference type="Rhea" id="RHEA:54448"/>
        <dbReference type="Rhea" id="RHEA-COMP:10123"/>
        <dbReference type="Rhea" id="RHEA-COMP:13883"/>
        <dbReference type="ChEBI" id="CHEBI:15377"/>
        <dbReference type="ChEBI" id="CHEBI:15378"/>
        <dbReference type="ChEBI" id="CHEBI:59874"/>
        <dbReference type="ChEBI" id="CHEBI:78442"/>
        <dbReference type="ChEBI" id="CHEBI:138191"/>
        <dbReference type="EC" id="3.1.1.29"/>
    </reaction>
</comment>
<dbReference type="KEGG" id="parq:DSM112329_04334"/>
<gene>
    <name evidence="7 8" type="primary">pth</name>
    <name evidence="8" type="ORF">DSM112329_04334</name>
</gene>
<dbReference type="EC" id="3.1.1.29" evidence="1 7"/>
<dbReference type="PANTHER" id="PTHR17224">
    <property type="entry name" value="PEPTIDYL-TRNA HYDROLASE"/>
    <property type="match status" value="1"/>
</dbReference>
<keyword evidence="2 7" id="KW-0820">tRNA-binding</keyword>
<dbReference type="PANTHER" id="PTHR17224:SF1">
    <property type="entry name" value="PEPTIDYL-TRNA HYDROLASE"/>
    <property type="match status" value="1"/>
</dbReference>
<feature type="binding site" evidence="7">
    <location>
        <position position="81"/>
    </location>
    <ligand>
        <name>tRNA</name>
        <dbReference type="ChEBI" id="CHEBI:17843"/>
    </ligand>
</feature>
<feature type="site" description="Discriminates between blocked and unblocked aminoacyl-tRNA" evidence="7">
    <location>
        <position position="19"/>
    </location>
</feature>
<feature type="binding site" evidence="7">
    <location>
        <position position="83"/>
    </location>
    <ligand>
        <name>tRNA</name>
        <dbReference type="ChEBI" id="CHEBI:17843"/>
    </ligand>
</feature>
<evidence type="ECO:0000256" key="5">
    <source>
        <dbReference type="ARBA" id="ARBA00038063"/>
    </source>
</evidence>
<dbReference type="EMBL" id="CP114014">
    <property type="protein sequence ID" value="XAY07452.1"/>
    <property type="molecule type" value="Genomic_DNA"/>
</dbReference>
<keyword evidence="4 7" id="KW-0694">RNA-binding</keyword>
<dbReference type="HAMAP" id="MF_00083">
    <property type="entry name" value="Pept_tRNA_hydro_bact"/>
    <property type="match status" value="1"/>
</dbReference>
<comment type="similarity">
    <text evidence="5 7">Belongs to the PTH family.</text>
</comment>
<evidence type="ECO:0000256" key="4">
    <source>
        <dbReference type="ARBA" id="ARBA00022884"/>
    </source>
</evidence>
<proteinExistence type="inferred from homology"/>
<evidence type="ECO:0000256" key="3">
    <source>
        <dbReference type="ARBA" id="ARBA00022801"/>
    </source>
</evidence>
<name>A0AAU7B0E7_9ACTN</name>
<dbReference type="PROSITE" id="PS01196">
    <property type="entry name" value="PEPT_TRNA_HYDROL_2"/>
    <property type="match status" value="1"/>
</dbReference>
<dbReference type="Gene3D" id="3.40.50.1470">
    <property type="entry name" value="Peptidyl-tRNA hydrolase"/>
    <property type="match status" value="1"/>
</dbReference>
<evidence type="ECO:0000313" key="8">
    <source>
        <dbReference type="EMBL" id="XAY07452.1"/>
    </source>
</evidence>
<reference evidence="8" key="1">
    <citation type="submission" date="2022-12" db="EMBL/GenBank/DDBJ databases">
        <title>Paraconexibacter alkalitolerans sp. nov. and Baekduia alba sp. nov., isolated from soil and emended description of the genera Paraconexibacter (Chun et al., 2020) and Baekduia (An et al., 2020).</title>
        <authorList>
            <person name="Vieira S."/>
            <person name="Huber K.J."/>
            <person name="Geppert A."/>
            <person name="Wolf J."/>
            <person name="Neumann-Schaal M."/>
            <person name="Muesken M."/>
            <person name="Overmann J."/>
        </authorList>
    </citation>
    <scope>NUCLEOTIDE SEQUENCE</scope>
    <source>
        <strain evidence="8">AEG42_29</strain>
    </source>
</reference>
<dbReference type="GO" id="GO:0004045">
    <property type="term" value="F:peptidyl-tRNA hydrolase activity"/>
    <property type="evidence" value="ECO:0007669"/>
    <property type="project" value="UniProtKB-UniRule"/>
</dbReference>
<evidence type="ECO:0000256" key="6">
    <source>
        <dbReference type="ARBA" id="ARBA00050038"/>
    </source>
</evidence>
<dbReference type="AlphaFoldDB" id="A0AAU7B0E7"/>
<evidence type="ECO:0000256" key="7">
    <source>
        <dbReference type="HAMAP-Rule" id="MF_00083"/>
    </source>
</evidence>
<keyword evidence="3 7" id="KW-0378">Hydrolase</keyword>
<dbReference type="GO" id="GO:0005737">
    <property type="term" value="C:cytoplasm"/>
    <property type="evidence" value="ECO:0007669"/>
    <property type="project" value="UniProtKB-SubCell"/>
</dbReference>
<dbReference type="InterPro" id="IPR036416">
    <property type="entry name" value="Pept_tRNA_hydro_sf"/>
</dbReference>
<feature type="active site" description="Proton acceptor" evidence="7">
    <location>
        <position position="29"/>
    </location>
</feature>
<comment type="function">
    <text evidence="7">Hydrolyzes ribosome-free peptidyl-tRNAs (with 1 or more amino acids incorporated), which drop off the ribosome during protein synthesis, or as a result of ribosome stalling.</text>
</comment>
<dbReference type="NCBIfam" id="TIGR00447">
    <property type="entry name" value="pth"/>
    <property type="match status" value="1"/>
</dbReference>
<comment type="subunit">
    <text evidence="7">Monomer.</text>
</comment>
<accession>A0AAU7B0E7</accession>
<comment type="function">
    <text evidence="7">Catalyzes the release of premature peptidyl moieties from peptidyl-tRNA molecules trapped in stalled 50S ribosomal subunits, and thus maintains levels of free tRNAs and 50S ribosomes.</text>
</comment>
<evidence type="ECO:0000256" key="1">
    <source>
        <dbReference type="ARBA" id="ARBA00013260"/>
    </source>
</evidence>
<dbReference type="GO" id="GO:0000049">
    <property type="term" value="F:tRNA binding"/>
    <property type="evidence" value="ECO:0007669"/>
    <property type="project" value="UniProtKB-UniRule"/>
</dbReference>
<organism evidence="8">
    <name type="scientific">Paraconexibacter sp. AEG42_29</name>
    <dbReference type="NCBI Taxonomy" id="2997339"/>
    <lineage>
        <taxon>Bacteria</taxon>
        <taxon>Bacillati</taxon>
        <taxon>Actinomycetota</taxon>
        <taxon>Thermoleophilia</taxon>
        <taxon>Solirubrobacterales</taxon>
        <taxon>Paraconexibacteraceae</taxon>
        <taxon>Paraconexibacter</taxon>
    </lineage>
</organism>
<dbReference type="GO" id="GO:0006515">
    <property type="term" value="P:protein quality control for misfolded or incompletely synthesized proteins"/>
    <property type="evidence" value="ECO:0007669"/>
    <property type="project" value="UniProtKB-UniRule"/>
</dbReference>
<dbReference type="GO" id="GO:0072344">
    <property type="term" value="P:rescue of stalled ribosome"/>
    <property type="evidence" value="ECO:0007669"/>
    <property type="project" value="UniProtKB-UniRule"/>
</dbReference>
<keyword evidence="7" id="KW-0963">Cytoplasm</keyword>
<dbReference type="Pfam" id="PF01195">
    <property type="entry name" value="Pept_tRNA_hydro"/>
    <property type="match status" value="1"/>
</dbReference>
<dbReference type="CDD" id="cd00462">
    <property type="entry name" value="PTH"/>
    <property type="match status" value="1"/>
</dbReference>
<comment type="subcellular location">
    <subcellularLocation>
        <location evidence="7">Cytoplasm</location>
    </subcellularLocation>
</comment>
<protein>
    <recommendedName>
        <fullName evidence="6 7">Peptidyl-tRNA hydrolase</fullName>
        <shortName evidence="7">Pth</shortName>
        <ecNumber evidence="1 7">3.1.1.29</ecNumber>
    </recommendedName>
</protein>